<reference evidence="15" key="1">
    <citation type="submission" date="2020-04" db="EMBL/GenBank/DDBJ databases">
        <authorList>
            <person name="Alioto T."/>
            <person name="Alioto T."/>
            <person name="Gomez Garrido J."/>
        </authorList>
    </citation>
    <scope>NUCLEOTIDE SEQUENCE</scope>
    <source>
        <strain evidence="15">A484AB</strain>
    </source>
</reference>
<accession>A0A7D9DAK7</accession>
<dbReference type="Pfam" id="PF26138">
    <property type="entry name" value="DUF8040"/>
    <property type="match status" value="1"/>
</dbReference>
<evidence type="ECO:0000256" key="9">
    <source>
        <dbReference type="ARBA" id="ARBA00022801"/>
    </source>
</evidence>
<evidence type="ECO:0000256" key="2">
    <source>
        <dbReference type="ARBA" id="ARBA00004123"/>
    </source>
</evidence>
<gene>
    <name evidence="15" type="ORF">PACLA_8A005794</name>
</gene>
<comment type="subcellular location">
    <subcellularLocation>
        <location evidence="3">Cytoplasm</location>
    </subcellularLocation>
    <subcellularLocation>
        <location evidence="2">Nucleus</location>
    </subcellularLocation>
</comment>
<evidence type="ECO:0000256" key="10">
    <source>
        <dbReference type="ARBA" id="ARBA00023242"/>
    </source>
</evidence>
<sequence length="435" mass="49764">MADFKGIMLILLNLSNLVVQLATLSVNLIVLSTRKTKVYAIQALNASRKRLKKHLKRLNKRRTRKKRIWCRPGRTNIWWENILANRTCAEEWKENFRMSRQHFFELCERLRPRLAGQNTNMRDALPVETKVAASLYYLADESKYRKVANAFGIGKTTLSKILRSVCLAIVELLGKEFIKIPTDENDITSLASQFYTQHGFPQCIGAIDGTHIRIKQPKGKSSEYINRKGCYSLNVQGTCDHKYCFIDVVIKWPGSVHDATMFVNSPICKMLKNGTIPPCPKVIIEGEPSVPICLLGDPAYPLNTFLMKEYELGGTTEAEQFFGFRLSSARMVIECAFGRLKARWGCLKGVLDVDLEFVPTLIYACFILHNYCELKHQNLDNSTVEAVLRYDKEFTQPGVESIDEFNSQPANRLQQVEPCPKEAKVIRDIFKMFFE</sequence>
<dbReference type="InterPro" id="IPR027806">
    <property type="entry name" value="HARBI1_dom"/>
</dbReference>
<dbReference type="AlphaFoldDB" id="A0A7D9DAK7"/>
<evidence type="ECO:0000256" key="7">
    <source>
        <dbReference type="ARBA" id="ARBA00022722"/>
    </source>
</evidence>
<dbReference type="GO" id="GO:0016787">
    <property type="term" value="F:hydrolase activity"/>
    <property type="evidence" value="ECO:0007669"/>
    <property type="project" value="UniProtKB-KW"/>
</dbReference>
<keyword evidence="7" id="KW-0540">Nuclease</keyword>
<comment type="cofactor">
    <cofactor evidence="1">
        <name>a divalent metal cation</name>
        <dbReference type="ChEBI" id="CHEBI:60240"/>
    </cofactor>
</comment>
<keyword evidence="9" id="KW-0378">Hydrolase</keyword>
<evidence type="ECO:0000256" key="6">
    <source>
        <dbReference type="ARBA" id="ARBA00022490"/>
    </source>
</evidence>
<dbReference type="OrthoDB" id="5948010at2759"/>
<evidence type="ECO:0000256" key="12">
    <source>
        <dbReference type="ARBA" id="ARBA00045850"/>
    </source>
</evidence>
<dbReference type="Proteomes" id="UP001152795">
    <property type="component" value="Unassembled WGS sequence"/>
</dbReference>
<dbReference type="InterPro" id="IPR058353">
    <property type="entry name" value="DUF8040"/>
</dbReference>
<evidence type="ECO:0000313" key="16">
    <source>
        <dbReference type="Proteomes" id="UP001152795"/>
    </source>
</evidence>
<dbReference type="PANTHER" id="PTHR22930:SF85">
    <property type="entry name" value="GH03217P-RELATED"/>
    <property type="match status" value="1"/>
</dbReference>
<feature type="domain" description="DDE Tnp4" evidence="13">
    <location>
        <begin position="207"/>
        <end position="370"/>
    </location>
</feature>
<dbReference type="GO" id="GO:0005737">
    <property type="term" value="C:cytoplasm"/>
    <property type="evidence" value="ECO:0007669"/>
    <property type="project" value="UniProtKB-SubCell"/>
</dbReference>
<dbReference type="GO" id="GO:0005634">
    <property type="term" value="C:nucleus"/>
    <property type="evidence" value="ECO:0007669"/>
    <property type="project" value="UniProtKB-SubCell"/>
</dbReference>
<evidence type="ECO:0000256" key="8">
    <source>
        <dbReference type="ARBA" id="ARBA00022723"/>
    </source>
</evidence>
<evidence type="ECO:0000259" key="13">
    <source>
        <dbReference type="Pfam" id="PF13359"/>
    </source>
</evidence>
<comment type="caution">
    <text evidence="15">The sequence shown here is derived from an EMBL/GenBank/DDBJ whole genome shotgun (WGS) entry which is preliminary data.</text>
</comment>
<organism evidence="15 16">
    <name type="scientific">Paramuricea clavata</name>
    <name type="common">Red gorgonian</name>
    <name type="synonym">Violescent sea-whip</name>
    <dbReference type="NCBI Taxonomy" id="317549"/>
    <lineage>
        <taxon>Eukaryota</taxon>
        <taxon>Metazoa</taxon>
        <taxon>Cnidaria</taxon>
        <taxon>Anthozoa</taxon>
        <taxon>Octocorallia</taxon>
        <taxon>Malacalcyonacea</taxon>
        <taxon>Plexauridae</taxon>
        <taxon>Paramuricea</taxon>
    </lineage>
</organism>
<keyword evidence="6" id="KW-0963">Cytoplasm</keyword>
<dbReference type="PRINTS" id="PR02086">
    <property type="entry name" value="PUTNUCHARBI1"/>
</dbReference>
<dbReference type="GO" id="GO:0004518">
    <property type="term" value="F:nuclease activity"/>
    <property type="evidence" value="ECO:0007669"/>
    <property type="project" value="UniProtKB-KW"/>
</dbReference>
<keyword evidence="8" id="KW-0479">Metal-binding</keyword>
<keyword evidence="10" id="KW-0539">Nucleus</keyword>
<evidence type="ECO:0000256" key="11">
    <source>
        <dbReference type="ARBA" id="ARBA00030126"/>
    </source>
</evidence>
<evidence type="ECO:0000256" key="4">
    <source>
        <dbReference type="ARBA" id="ARBA00006958"/>
    </source>
</evidence>
<evidence type="ECO:0000256" key="1">
    <source>
        <dbReference type="ARBA" id="ARBA00001968"/>
    </source>
</evidence>
<dbReference type="PANTHER" id="PTHR22930">
    <property type="match status" value="1"/>
</dbReference>
<dbReference type="Pfam" id="PF13359">
    <property type="entry name" value="DDE_Tnp_4"/>
    <property type="match status" value="1"/>
</dbReference>
<evidence type="ECO:0000259" key="14">
    <source>
        <dbReference type="Pfam" id="PF26138"/>
    </source>
</evidence>
<dbReference type="InterPro" id="IPR045249">
    <property type="entry name" value="HARBI1-like"/>
</dbReference>
<name>A0A7D9DAK7_PARCT</name>
<dbReference type="GO" id="GO:0046872">
    <property type="term" value="F:metal ion binding"/>
    <property type="evidence" value="ECO:0007669"/>
    <property type="project" value="UniProtKB-KW"/>
</dbReference>
<dbReference type="InterPro" id="IPR026103">
    <property type="entry name" value="HARBI1_animal"/>
</dbReference>
<dbReference type="EMBL" id="CACRXK020000237">
    <property type="protein sequence ID" value="CAB3979873.1"/>
    <property type="molecule type" value="Genomic_DNA"/>
</dbReference>
<evidence type="ECO:0000256" key="5">
    <source>
        <dbReference type="ARBA" id="ARBA00015519"/>
    </source>
</evidence>
<evidence type="ECO:0000313" key="15">
    <source>
        <dbReference type="EMBL" id="CAB3979873.1"/>
    </source>
</evidence>
<feature type="domain" description="DUF8040" evidence="14">
    <location>
        <begin position="90"/>
        <end position="170"/>
    </location>
</feature>
<keyword evidence="16" id="KW-1185">Reference proteome</keyword>
<comment type="similarity">
    <text evidence="4">Belongs to the HARBI1 family.</text>
</comment>
<protein>
    <recommendedName>
        <fullName evidence="5">Putative nuclease HARBI1</fullName>
    </recommendedName>
    <alternativeName>
        <fullName evidence="11">Harbinger transposase-derived nuclease</fullName>
    </alternativeName>
</protein>
<evidence type="ECO:0000256" key="3">
    <source>
        <dbReference type="ARBA" id="ARBA00004496"/>
    </source>
</evidence>
<proteinExistence type="inferred from homology"/>
<comment type="function">
    <text evidence="12">Transposase-derived protein that may have nuclease activity. Does not have transposase activity.</text>
</comment>